<feature type="non-terminal residue" evidence="1">
    <location>
        <position position="1"/>
    </location>
</feature>
<accession>X1VWJ5</accession>
<name>X1VWJ5_9ZZZZ</name>
<dbReference type="AlphaFoldDB" id="X1VWJ5"/>
<gene>
    <name evidence="1" type="ORF">S12H4_48171</name>
</gene>
<protein>
    <submittedName>
        <fullName evidence="1">Uncharacterized protein</fullName>
    </submittedName>
</protein>
<comment type="caution">
    <text evidence="1">The sequence shown here is derived from an EMBL/GenBank/DDBJ whole genome shotgun (WGS) entry which is preliminary data.</text>
</comment>
<organism evidence="1">
    <name type="scientific">marine sediment metagenome</name>
    <dbReference type="NCBI Taxonomy" id="412755"/>
    <lineage>
        <taxon>unclassified sequences</taxon>
        <taxon>metagenomes</taxon>
        <taxon>ecological metagenomes</taxon>
    </lineage>
</organism>
<evidence type="ECO:0000313" key="1">
    <source>
        <dbReference type="EMBL" id="GAJ15540.1"/>
    </source>
</evidence>
<proteinExistence type="predicted"/>
<dbReference type="EMBL" id="BARW01030072">
    <property type="protein sequence ID" value="GAJ15540.1"/>
    <property type="molecule type" value="Genomic_DNA"/>
</dbReference>
<sequence>DIIRRAFQGIEDRRERKKTPLLKKLKEVEQIEKKIEITEPSSINISVDDNGYLSINLKIHKSKKMLLDKILEETILK</sequence>
<reference evidence="1" key="1">
    <citation type="journal article" date="2014" name="Front. Microbiol.">
        <title>High frequency of phylogenetically diverse reductive dehalogenase-homologous genes in deep subseafloor sedimentary metagenomes.</title>
        <authorList>
            <person name="Kawai M."/>
            <person name="Futagami T."/>
            <person name="Toyoda A."/>
            <person name="Takaki Y."/>
            <person name="Nishi S."/>
            <person name="Hori S."/>
            <person name="Arai W."/>
            <person name="Tsubouchi T."/>
            <person name="Morono Y."/>
            <person name="Uchiyama I."/>
            <person name="Ito T."/>
            <person name="Fujiyama A."/>
            <person name="Inagaki F."/>
            <person name="Takami H."/>
        </authorList>
    </citation>
    <scope>NUCLEOTIDE SEQUENCE</scope>
    <source>
        <strain evidence="1">Expedition CK06-06</strain>
    </source>
</reference>